<reference evidence="1" key="3">
    <citation type="submission" date="2025-09" db="UniProtKB">
        <authorList>
            <consortium name="Ensembl"/>
        </authorList>
    </citation>
    <scope>IDENTIFICATION</scope>
    <source>
        <strain evidence="1">Isolate ISIS603380</strain>
    </source>
</reference>
<sequence>CMVTPRTRLELFFFLNSNLLSDAGHSHKVVGNFVETITNSTSLTFSL</sequence>
<dbReference type="AlphaFoldDB" id="G3U1L7"/>
<dbReference type="Ensembl" id="ENSLAFT00000026452.1">
    <property type="protein sequence ID" value="ENSLAFP00000021725.1"/>
    <property type="gene ID" value="ENSLAFG00000030021.1"/>
</dbReference>
<protein>
    <submittedName>
        <fullName evidence="1">Uncharacterized protein</fullName>
    </submittedName>
</protein>
<reference evidence="1" key="2">
    <citation type="submission" date="2025-08" db="UniProtKB">
        <authorList>
            <consortium name="Ensembl"/>
        </authorList>
    </citation>
    <scope>IDENTIFICATION</scope>
    <source>
        <strain evidence="1">Isolate ISIS603380</strain>
    </source>
</reference>
<proteinExistence type="predicted"/>
<dbReference type="Proteomes" id="UP000007646">
    <property type="component" value="Unassembled WGS sequence"/>
</dbReference>
<name>G3U1L7_LOXAF</name>
<keyword evidence="2" id="KW-1185">Reference proteome</keyword>
<evidence type="ECO:0000313" key="2">
    <source>
        <dbReference type="Proteomes" id="UP000007646"/>
    </source>
</evidence>
<dbReference type="InParanoid" id="G3U1L7"/>
<accession>G3U1L7</accession>
<dbReference type="HOGENOM" id="CLU_3177891_0_0_1"/>
<organism evidence="1 2">
    <name type="scientific">Loxodonta africana</name>
    <name type="common">African elephant</name>
    <dbReference type="NCBI Taxonomy" id="9785"/>
    <lineage>
        <taxon>Eukaryota</taxon>
        <taxon>Metazoa</taxon>
        <taxon>Chordata</taxon>
        <taxon>Craniata</taxon>
        <taxon>Vertebrata</taxon>
        <taxon>Euteleostomi</taxon>
        <taxon>Mammalia</taxon>
        <taxon>Eutheria</taxon>
        <taxon>Afrotheria</taxon>
        <taxon>Proboscidea</taxon>
        <taxon>Elephantidae</taxon>
        <taxon>Loxodonta</taxon>
    </lineage>
</organism>
<reference evidence="1 2" key="1">
    <citation type="submission" date="2009-06" db="EMBL/GenBank/DDBJ databases">
        <title>The Genome Sequence of Loxodonta africana (African elephant).</title>
        <authorList>
            <person name="Di Palma F."/>
            <person name="Heiman D."/>
            <person name="Young S."/>
            <person name="Johnson J."/>
            <person name="Lander E.S."/>
            <person name="Lindblad-Toh K."/>
        </authorList>
    </citation>
    <scope>NUCLEOTIDE SEQUENCE [LARGE SCALE GENOMIC DNA]</scope>
    <source>
        <strain evidence="1 2">Isolate ISIS603380</strain>
    </source>
</reference>
<evidence type="ECO:0000313" key="1">
    <source>
        <dbReference type="Ensembl" id="ENSLAFP00000021725.1"/>
    </source>
</evidence>